<keyword evidence="2" id="KW-1185">Reference proteome</keyword>
<gene>
    <name evidence="1" type="ORF">C241_14838</name>
</gene>
<dbReference type="Pfam" id="PF06169">
    <property type="entry name" value="DUF982"/>
    <property type="match status" value="1"/>
</dbReference>
<protein>
    <recommendedName>
        <fullName evidence="3">DUF982 domain-containing protein</fullName>
    </recommendedName>
</protein>
<comment type="caution">
    <text evidence="1">The sequence shown here is derived from an EMBL/GenBank/DDBJ whole genome shotgun (WGS) entry which is preliminary data.</text>
</comment>
<organism evidence="1 2">
    <name type="scientific">Bradyrhizobium lupini HPC(L)</name>
    <dbReference type="NCBI Taxonomy" id="1229491"/>
    <lineage>
        <taxon>Bacteria</taxon>
        <taxon>Pseudomonadati</taxon>
        <taxon>Pseudomonadota</taxon>
        <taxon>Alphaproteobacteria</taxon>
        <taxon>Hyphomicrobiales</taxon>
        <taxon>Nitrobacteraceae</taxon>
        <taxon>Bradyrhizobium</taxon>
    </lineage>
</organism>
<dbReference type="InterPro" id="IPR010385">
    <property type="entry name" value="DUF982"/>
</dbReference>
<evidence type="ECO:0008006" key="3">
    <source>
        <dbReference type="Google" id="ProtNLM"/>
    </source>
</evidence>
<proteinExistence type="predicted"/>
<dbReference type="EMBL" id="AMQQ01000021">
    <property type="protein sequence ID" value="EKJ95050.1"/>
    <property type="molecule type" value="Genomic_DNA"/>
</dbReference>
<accession>A0ABP2RQR2</accession>
<evidence type="ECO:0000313" key="1">
    <source>
        <dbReference type="EMBL" id="EKJ95050.1"/>
    </source>
</evidence>
<dbReference type="Proteomes" id="UP000017668">
    <property type="component" value="Unassembled WGS sequence"/>
</dbReference>
<name>A0ABP2RQR2_RHILU</name>
<evidence type="ECO:0000313" key="2">
    <source>
        <dbReference type="Proteomes" id="UP000017668"/>
    </source>
</evidence>
<reference evidence="1 2" key="1">
    <citation type="journal article" date="2013" name="Genome Announc.">
        <title>Genome Sequence of Rhizobium lupini HPC(L) Isolated from Saline Desert Soil, Kutch (Gujarat).</title>
        <authorList>
            <person name="Agarwal L."/>
            <person name="Purohit H.J."/>
        </authorList>
    </citation>
    <scope>NUCLEOTIDE SEQUENCE [LARGE SCALE GENOMIC DNA]</scope>
    <source>
        <strain evidence="2">HPC(L)</strain>
    </source>
</reference>
<sequence length="85" mass="9294">MSKQYHERWERPVTVQLPSNGTQVVASAHEAAECLMELWAPKDVSDEYDEALRVCLAVYEGELPPEAARAAFVAAAAAASLPHDQ</sequence>
<dbReference type="Gene3D" id="6.10.250.730">
    <property type="match status" value="1"/>
</dbReference>